<feature type="compositionally biased region" description="Polar residues" evidence="1">
    <location>
        <begin position="1"/>
        <end position="10"/>
    </location>
</feature>
<evidence type="ECO:0000256" key="1">
    <source>
        <dbReference type="SAM" id="MobiDB-lite"/>
    </source>
</evidence>
<evidence type="ECO:0000256" key="2">
    <source>
        <dbReference type="SAM" id="Phobius"/>
    </source>
</evidence>
<keyword evidence="4" id="KW-1185">Reference proteome</keyword>
<organism evidence="3 4">
    <name type="scientific">Paralvinella palmiformis</name>
    <dbReference type="NCBI Taxonomy" id="53620"/>
    <lineage>
        <taxon>Eukaryota</taxon>
        <taxon>Metazoa</taxon>
        <taxon>Spiralia</taxon>
        <taxon>Lophotrochozoa</taxon>
        <taxon>Annelida</taxon>
        <taxon>Polychaeta</taxon>
        <taxon>Sedentaria</taxon>
        <taxon>Canalipalpata</taxon>
        <taxon>Terebellida</taxon>
        <taxon>Terebelliformia</taxon>
        <taxon>Alvinellidae</taxon>
        <taxon>Paralvinella</taxon>
    </lineage>
</organism>
<accession>A0AAD9KFQ8</accession>
<dbReference type="AlphaFoldDB" id="A0AAD9KFQ8"/>
<protein>
    <submittedName>
        <fullName evidence="3">Uncharacterized protein</fullName>
    </submittedName>
</protein>
<name>A0AAD9KFQ8_9ANNE</name>
<feature type="region of interest" description="Disordered" evidence="1">
    <location>
        <begin position="1"/>
        <end position="24"/>
    </location>
</feature>
<evidence type="ECO:0000313" key="4">
    <source>
        <dbReference type="Proteomes" id="UP001208570"/>
    </source>
</evidence>
<reference evidence="3" key="1">
    <citation type="journal article" date="2023" name="Mol. Biol. Evol.">
        <title>Third-Generation Sequencing Reveals the Adaptive Role of the Epigenome in Three Deep-Sea Polychaetes.</title>
        <authorList>
            <person name="Perez M."/>
            <person name="Aroh O."/>
            <person name="Sun Y."/>
            <person name="Lan Y."/>
            <person name="Juniper S.K."/>
            <person name="Young C.R."/>
            <person name="Angers B."/>
            <person name="Qian P.Y."/>
        </authorList>
    </citation>
    <scope>NUCLEOTIDE SEQUENCE</scope>
    <source>
        <strain evidence="3">P08H-3</strain>
    </source>
</reference>
<feature type="transmembrane region" description="Helical" evidence="2">
    <location>
        <begin position="33"/>
        <end position="57"/>
    </location>
</feature>
<keyword evidence="2" id="KW-0472">Membrane</keyword>
<gene>
    <name evidence="3" type="ORF">LSH36_2g02010</name>
</gene>
<dbReference type="EMBL" id="JAODUP010000002">
    <property type="protein sequence ID" value="KAK2170521.1"/>
    <property type="molecule type" value="Genomic_DNA"/>
</dbReference>
<proteinExistence type="predicted"/>
<feature type="region of interest" description="Disordered" evidence="1">
    <location>
        <begin position="72"/>
        <end position="106"/>
    </location>
</feature>
<comment type="caution">
    <text evidence="3">The sequence shown here is derived from an EMBL/GenBank/DDBJ whole genome shotgun (WGS) entry which is preliminary data.</text>
</comment>
<dbReference type="Proteomes" id="UP001208570">
    <property type="component" value="Unassembled WGS sequence"/>
</dbReference>
<keyword evidence="2" id="KW-0812">Transmembrane</keyword>
<sequence length="106" mass="11662">MNETTPSNMTVGIHEGSSTQPPPSIQPLIKQPLVQYFVVTGALALISLIMLVIHYILAQIEQRRALEADRKLSFGAPPNGNSRISRQSEDGGASRKMTFPFILRSK</sequence>
<keyword evidence="2" id="KW-1133">Transmembrane helix</keyword>
<evidence type="ECO:0000313" key="3">
    <source>
        <dbReference type="EMBL" id="KAK2170521.1"/>
    </source>
</evidence>